<protein>
    <recommendedName>
        <fullName evidence="4">Transmembrane family 220, helix</fullName>
    </recommendedName>
</protein>
<proteinExistence type="predicted"/>
<dbReference type="RefSeq" id="WP_114066843.1">
    <property type="nucleotide sequence ID" value="NZ_CP030850.1"/>
</dbReference>
<keyword evidence="3" id="KW-1185">Reference proteome</keyword>
<gene>
    <name evidence="2" type="ORF">DR864_10085</name>
</gene>
<organism evidence="2 3">
    <name type="scientific">Runella rosea</name>
    <dbReference type="NCBI Taxonomy" id="2259595"/>
    <lineage>
        <taxon>Bacteria</taxon>
        <taxon>Pseudomonadati</taxon>
        <taxon>Bacteroidota</taxon>
        <taxon>Cytophagia</taxon>
        <taxon>Cytophagales</taxon>
        <taxon>Spirosomataceae</taxon>
        <taxon>Runella</taxon>
    </lineage>
</organism>
<feature type="transmembrane region" description="Helical" evidence="1">
    <location>
        <begin position="92"/>
        <end position="112"/>
    </location>
</feature>
<dbReference type="PANTHER" id="PTHR34262">
    <property type="entry name" value="TRANSMEMBRANE PROTEIN 220"/>
    <property type="match status" value="1"/>
</dbReference>
<accession>A0A344THD7</accession>
<evidence type="ECO:0008006" key="4">
    <source>
        <dbReference type="Google" id="ProtNLM"/>
    </source>
</evidence>
<evidence type="ECO:0000256" key="1">
    <source>
        <dbReference type="SAM" id="Phobius"/>
    </source>
</evidence>
<dbReference type="InterPro" id="IPR029377">
    <property type="entry name" value="TMEM220"/>
</dbReference>
<evidence type="ECO:0000313" key="2">
    <source>
        <dbReference type="EMBL" id="AXE18058.1"/>
    </source>
</evidence>
<feature type="transmembrane region" description="Helical" evidence="1">
    <location>
        <begin position="7"/>
        <end position="24"/>
    </location>
</feature>
<feature type="transmembrane region" description="Helical" evidence="1">
    <location>
        <begin position="30"/>
        <end position="47"/>
    </location>
</feature>
<dbReference type="PANTHER" id="PTHR34262:SF1">
    <property type="entry name" value="TRANSMEMBRANE PROTEIN 220"/>
    <property type="match status" value="1"/>
</dbReference>
<dbReference type="KEGG" id="run:DR864_10085"/>
<reference evidence="2 3" key="1">
    <citation type="submission" date="2018-07" db="EMBL/GenBank/DDBJ databases">
        <title>Genome sequencing of Runella.</title>
        <authorList>
            <person name="Baek M.-G."/>
            <person name="Yi H."/>
        </authorList>
    </citation>
    <scope>NUCLEOTIDE SEQUENCE [LARGE SCALE GENOMIC DNA]</scope>
    <source>
        <strain evidence="2 3">HYN0085</strain>
    </source>
</reference>
<dbReference type="EMBL" id="CP030850">
    <property type="protein sequence ID" value="AXE18058.1"/>
    <property type="molecule type" value="Genomic_DNA"/>
</dbReference>
<name>A0A344THD7_9BACT</name>
<dbReference type="OrthoDB" id="329078at2"/>
<dbReference type="Pfam" id="PF15071">
    <property type="entry name" value="TMEM220"/>
    <property type="match status" value="1"/>
</dbReference>
<dbReference type="AlphaFoldDB" id="A0A344THD7"/>
<keyword evidence="1" id="KW-0812">Transmembrane</keyword>
<dbReference type="Proteomes" id="UP000251993">
    <property type="component" value="Chromosome"/>
</dbReference>
<keyword evidence="1" id="KW-1133">Transmembrane helix</keyword>
<evidence type="ECO:0000313" key="3">
    <source>
        <dbReference type="Proteomes" id="UP000251993"/>
    </source>
</evidence>
<feature type="transmembrane region" description="Helical" evidence="1">
    <location>
        <begin position="54"/>
        <end position="72"/>
    </location>
</feature>
<sequence>MNLTKIVSLLFALLFVYFVVVQYNDPDPQVWMPIYGIAVAACLSIYFAKAPRSYVFVVMALAYFFASYQQWPPQYEGVFWGEMKMRSINIELARESLGLTVSGMGMLVMAYLRTRLGK</sequence>
<keyword evidence="1" id="KW-0472">Membrane</keyword>